<feature type="domain" description="DUF6533" evidence="1">
    <location>
        <begin position="74"/>
        <end position="95"/>
    </location>
</feature>
<keyword evidence="3" id="KW-1185">Reference proteome</keyword>
<sequence length="96" mass="10681">MHPTIRDSSLTANFICNPGLQHIPKAPDGDISRYGGSIYRPHSPLTDINPLNMTIVLNDPSLWPEISYFRGISYFQVACIAVVVYDWALTFGQEVG</sequence>
<reference evidence="2 3" key="1">
    <citation type="submission" date="2016-03" db="EMBL/GenBank/DDBJ databases">
        <title>Comparative genomics of the ectomycorrhizal sister species Rhizopogon vinicolor and Rhizopogon vesiculosus (Basidiomycota: Boletales) reveals a divergence of the mating type B locus.</title>
        <authorList>
            <person name="Mujic A.B."/>
            <person name="Kuo A."/>
            <person name="Tritt A."/>
            <person name="Lipzen A."/>
            <person name="Chen C."/>
            <person name="Johnson J."/>
            <person name="Sharma A."/>
            <person name="Barry K."/>
            <person name="Grigoriev I.V."/>
            <person name="Spatafora J.W."/>
        </authorList>
    </citation>
    <scope>NUCLEOTIDE SEQUENCE [LARGE SCALE GENOMIC DNA]</scope>
    <source>
        <strain evidence="2 3">AM-OR11-056</strain>
    </source>
</reference>
<proteinExistence type="predicted"/>
<organism evidence="2 3">
    <name type="scientific">Rhizopogon vesiculosus</name>
    <dbReference type="NCBI Taxonomy" id="180088"/>
    <lineage>
        <taxon>Eukaryota</taxon>
        <taxon>Fungi</taxon>
        <taxon>Dikarya</taxon>
        <taxon>Basidiomycota</taxon>
        <taxon>Agaricomycotina</taxon>
        <taxon>Agaricomycetes</taxon>
        <taxon>Agaricomycetidae</taxon>
        <taxon>Boletales</taxon>
        <taxon>Suillineae</taxon>
        <taxon>Rhizopogonaceae</taxon>
        <taxon>Rhizopogon</taxon>
    </lineage>
</organism>
<evidence type="ECO:0000259" key="1">
    <source>
        <dbReference type="Pfam" id="PF20151"/>
    </source>
</evidence>
<dbReference type="Pfam" id="PF20151">
    <property type="entry name" value="DUF6533"/>
    <property type="match status" value="1"/>
</dbReference>
<evidence type="ECO:0000313" key="3">
    <source>
        <dbReference type="Proteomes" id="UP000183567"/>
    </source>
</evidence>
<dbReference type="Proteomes" id="UP000183567">
    <property type="component" value="Unassembled WGS sequence"/>
</dbReference>
<evidence type="ECO:0000313" key="2">
    <source>
        <dbReference type="EMBL" id="OJA13047.1"/>
    </source>
</evidence>
<gene>
    <name evidence="2" type="ORF">AZE42_11176</name>
</gene>
<dbReference type="EMBL" id="LVVM01004386">
    <property type="protein sequence ID" value="OJA13047.1"/>
    <property type="molecule type" value="Genomic_DNA"/>
</dbReference>
<dbReference type="InterPro" id="IPR045340">
    <property type="entry name" value="DUF6533"/>
</dbReference>
<comment type="caution">
    <text evidence="2">The sequence shown here is derived from an EMBL/GenBank/DDBJ whole genome shotgun (WGS) entry which is preliminary data.</text>
</comment>
<protein>
    <recommendedName>
        <fullName evidence="1">DUF6533 domain-containing protein</fullName>
    </recommendedName>
</protein>
<dbReference type="OrthoDB" id="2692685at2759"/>
<name>A0A1J8PX55_9AGAM</name>
<accession>A0A1J8PX55</accession>
<dbReference type="AlphaFoldDB" id="A0A1J8PX55"/>